<dbReference type="Pfam" id="PF01381">
    <property type="entry name" value="HTH_3"/>
    <property type="match status" value="1"/>
</dbReference>
<comment type="caution">
    <text evidence="2">The sequence shown here is derived from an EMBL/GenBank/DDBJ whole genome shotgun (WGS) entry which is preliminary data.</text>
</comment>
<gene>
    <name evidence="2" type="ORF">DVG78_12885</name>
</gene>
<dbReference type="AlphaFoldDB" id="A0A369IE12"/>
<dbReference type="SUPFAM" id="SSF47413">
    <property type="entry name" value="lambda repressor-like DNA-binding domains"/>
    <property type="match status" value="1"/>
</dbReference>
<name>A0A369IE12_9BACT</name>
<dbReference type="GO" id="GO:0003677">
    <property type="term" value="F:DNA binding"/>
    <property type="evidence" value="ECO:0007669"/>
    <property type="project" value="InterPro"/>
</dbReference>
<dbReference type="CDD" id="cd00093">
    <property type="entry name" value="HTH_XRE"/>
    <property type="match status" value="1"/>
</dbReference>
<organism evidence="2 3">
    <name type="scientific">Runella aurantiaca</name>
    <dbReference type="NCBI Taxonomy" id="2282308"/>
    <lineage>
        <taxon>Bacteria</taxon>
        <taxon>Pseudomonadati</taxon>
        <taxon>Bacteroidota</taxon>
        <taxon>Cytophagia</taxon>
        <taxon>Cytophagales</taxon>
        <taxon>Spirosomataceae</taxon>
        <taxon>Runella</taxon>
    </lineage>
</organism>
<keyword evidence="3" id="KW-1185">Reference proteome</keyword>
<dbReference type="EMBL" id="QPIW01000009">
    <property type="protein sequence ID" value="RDB05474.1"/>
    <property type="molecule type" value="Genomic_DNA"/>
</dbReference>
<accession>A0A369IE12</accession>
<dbReference type="RefSeq" id="WP_114461486.1">
    <property type="nucleotide sequence ID" value="NZ_QPIW01000009.1"/>
</dbReference>
<dbReference type="OrthoDB" id="770730at2"/>
<dbReference type="SMART" id="SM00530">
    <property type="entry name" value="HTH_XRE"/>
    <property type="match status" value="1"/>
</dbReference>
<dbReference type="PROSITE" id="PS50943">
    <property type="entry name" value="HTH_CROC1"/>
    <property type="match status" value="1"/>
</dbReference>
<dbReference type="InterPro" id="IPR010982">
    <property type="entry name" value="Lambda_DNA-bd_dom_sf"/>
</dbReference>
<evidence type="ECO:0000313" key="3">
    <source>
        <dbReference type="Proteomes" id="UP000253141"/>
    </source>
</evidence>
<protein>
    <submittedName>
        <fullName evidence="2">XRE family transcriptional regulator</fullName>
    </submittedName>
</protein>
<evidence type="ECO:0000259" key="1">
    <source>
        <dbReference type="PROSITE" id="PS50943"/>
    </source>
</evidence>
<dbReference type="InterPro" id="IPR001387">
    <property type="entry name" value="Cro/C1-type_HTH"/>
</dbReference>
<sequence>METQAKKYRSKVVADFLAQRDPAQFNKTKRTMLLAALIDEALKAKGWSKKQLAEAMHKNPSEVTKWLSGTHNFTLETLYLIESYLDTTLFIIPASPHLEPA</sequence>
<feature type="domain" description="HTH cro/C1-type" evidence="1">
    <location>
        <begin position="38"/>
        <end position="92"/>
    </location>
</feature>
<proteinExistence type="predicted"/>
<reference evidence="2 3" key="1">
    <citation type="submission" date="2018-07" db="EMBL/GenBank/DDBJ databases">
        <title>Genome analysis of Runella aurantiaca.</title>
        <authorList>
            <person name="Yang X."/>
        </authorList>
    </citation>
    <scope>NUCLEOTIDE SEQUENCE [LARGE SCALE GENOMIC DNA]</scope>
    <source>
        <strain evidence="2 3">YX9</strain>
    </source>
</reference>
<dbReference type="Proteomes" id="UP000253141">
    <property type="component" value="Unassembled WGS sequence"/>
</dbReference>
<evidence type="ECO:0000313" key="2">
    <source>
        <dbReference type="EMBL" id="RDB05474.1"/>
    </source>
</evidence>
<dbReference type="Gene3D" id="1.10.260.40">
    <property type="entry name" value="lambda repressor-like DNA-binding domains"/>
    <property type="match status" value="1"/>
</dbReference>